<dbReference type="Gene3D" id="1.10.3680.10">
    <property type="entry name" value="TerB-like"/>
    <property type="match status" value="1"/>
</dbReference>
<protein>
    <submittedName>
        <fullName evidence="2">TerB family tellurite resistance protein</fullName>
    </submittedName>
</protein>
<sequence>MKPQNPSALHILAFVYLTFSHVTDGELSREEIDTIARVLHGWLPEATSDQISKVIVDSAAWVNGITSDEERLAQAETYAHLMKEQMSEKQRSAVLVNLIELARADGKITASEEQFIGHLTRLLGLG</sequence>
<gene>
    <name evidence="2" type="ORF">O0S08_28630</name>
</gene>
<dbReference type="SUPFAM" id="SSF158682">
    <property type="entry name" value="TerB-like"/>
    <property type="match status" value="1"/>
</dbReference>
<evidence type="ECO:0000313" key="2">
    <source>
        <dbReference type="EMBL" id="WAS90179.1"/>
    </source>
</evidence>
<dbReference type="InterPro" id="IPR029024">
    <property type="entry name" value="TerB-like"/>
</dbReference>
<dbReference type="RefSeq" id="WP_269032510.1">
    <property type="nucleotide sequence ID" value="NZ_CP114040.1"/>
</dbReference>
<feature type="domain" description="Co-chaperone DjlA N-terminal" evidence="1">
    <location>
        <begin position="23"/>
        <end position="125"/>
    </location>
</feature>
<accession>A0ABY7GT87</accession>
<organism evidence="2 3">
    <name type="scientific">Nannocystis punicea</name>
    <dbReference type="NCBI Taxonomy" id="2995304"/>
    <lineage>
        <taxon>Bacteria</taxon>
        <taxon>Pseudomonadati</taxon>
        <taxon>Myxococcota</taxon>
        <taxon>Polyangia</taxon>
        <taxon>Nannocystales</taxon>
        <taxon>Nannocystaceae</taxon>
        <taxon>Nannocystis</taxon>
    </lineage>
</organism>
<keyword evidence="3" id="KW-1185">Reference proteome</keyword>
<name>A0ABY7GT87_9BACT</name>
<dbReference type="EMBL" id="CP114040">
    <property type="protein sequence ID" value="WAS90179.1"/>
    <property type="molecule type" value="Genomic_DNA"/>
</dbReference>
<evidence type="ECO:0000313" key="3">
    <source>
        <dbReference type="Proteomes" id="UP001164459"/>
    </source>
</evidence>
<dbReference type="CDD" id="cd07177">
    <property type="entry name" value="terB_like"/>
    <property type="match status" value="1"/>
</dbReference>
<dbReference type="Proteomes" id="UP001164459">
    <property type="component" value="Chromosome"/>
</dbReference>
<proteinExistence type="predicted"/>
<dbReference type="InterPro" id="IPR007791">
    <property type="entry name" value="DjlA_N"/>
</dbReference>
<reference evidence="2" key="1">
    <citation type="submission" date="2022-11" db="EMBL/GenBank/DDBJ databases">
        <title>Minimal conservation of predation-associated metabolite biosynthetic gene clusters underscores biosynthetic potential of Myxococcota including descriptions for ten novel species: Archangium lansinium sp. nov., Myxococcus landrumus sp. nov., Nannocystis bai.</title>
        <authorList>
            <person name="Ahearne A."/>
            <person name="Stevens C."/>
            <person name="Dowd S."/>
        </authorList>
    </citation>
    <scope>NUCLEOTIDE SEQUENCE</scope>
    <source>
        <strain evidence="2">Fl3</strain>
    </source>
</reference>
<evidence type="ECO:0000259" key="1">
    <source>
        <dbReference type="Pfam" id="PF05099"/>
    </source>
</evidence>
<dbReference type="Pfam" id="PF05099">
    <property type="entry name" value="TerB"/>
    <property type="match status" value="1"/>
</dbReference>